<dbReference type="HOGENOM" id="CLU_2126326_0_0_10"/>
<feature type="non-terminal residue" evidence="2">
    <location>
        <position position="115"/>
    </location>
</feature>
<sequence length="115" mass="13190">MKYVFHSDRWLMEIRMRDIGLAALLATTLMWAMRVLVKFLYDSAFHQKQAKRVFIYGVKAGGVGLAKSIRNQDASAFILAGFVSDESDMTSRYLLGVRVYPNDENLVKEMKRLHA</sequence>
<keyword evidence="1" id="KW-0812">Transmembrane</keyword>
<feature type="transmembrane region" description="Helical" evidence="1">
    <location>
        <begin position="21"/>
        <end position="41"/>
    </location>
</feature>
<keyword evidence="1" id="KW-0472">Membrane</keyword>
<evidence type="ECO:0000313" key="2">
    <source>
        <dbReference type="EMBL" id="EEC95399.1"/>
    </source>
</evidence>
<protein>
    <submittedName>
        <fullName evidence="2">Uncharacterized protein</fullName>
    </submittedName>
</protein>
<dbReference type="EMBL" id="ABYH01000349">
    <property type="protein sequence ID" value="EEC95399.1"/>
    <property type="molecule type" value="Genomic_DNA"/>
</dbReference>
<dbReference type="Proteomes" id="UP000005510">
    <property type="component" value="Unassembled WGS sequence"/>
</dbReference>
<accession>B7BDW7</accession>
<dbReference type="STRING" id="537006.PRABACTJOHN_03241"/>
<dbReference type="AlphaFoldDB" id="B7BDW7"/>
<reference evidence="2 3" key="2">
    <citation type="submission" date="2008-10" db="EMBL/GenBank/DDBJ databases">
        <authorList>
            <person name="Fulton L."/>
            <person name="Clifton S."/>
            <person name="Fulton B."/>
            <person name="Xu J."/>
            <person name="Minx P."/>
            <person name="Pepin K.H."/>
            <person name="Johnson M."/>
            <person name="Bhonagiri V."/>
            <person name="Nash W.E."/>
            <person name="Mardis E.R."/>
            <person name="Wilson R.K."/>
        </authorList>
    </citation>
    <scope>NUCLEOTIDE SEQUENCE [LARGE SCALE GENOMIC DNA]</scope>
    <source>
        <strain evidence="2 3">DSM 18315</strain>
    </source>
</reference>
<name>B7BDW7_9BACT</name>
<keyword evidence="1" id="KW-1133">Transmembrane helix</keyword>
<gene>
    <name evidence="2" type="ORF">PRABACTJOHN_03241</name>
</gene>
<evidence type="ECO:0000256" key="1">
    <source>
        <dbReference type="SAM" id="Phobius"/>
    </source>
</evidence>
<proteinExistence type="predicted"/>
<evidence type="ECO:0000313" key="3">
    <source>
        <dbReference type="Proteomes" id="UP000005510"/>
    </source>
</evidence>
<reference evidence="2 3" key="1">
    <citation type="submission" date="2008-10" db="EMBL/GenBank/DDBJ databases">
        <title>Draft genome sequence of Parabacteroides johnsonii (DSM 18315).</title>
        <authorList>
            <person name="Sudarsanam P."/>
            <person name="Ley R."/>
            <person name="Guruge J."/>
            <person name="Turnbaugh P.J."/>
            <person name="Mahowald M."/>
            <person name="Liep D."/>
            <person name="Gordon J."/>
        </authorList>
    </citation>
    <scope>NUCLEOTIDE SEQUENCE [LARGE SCALE GENOMIC DNA]</scope>
    <source>
        <strain evidence="2 3">DSM 18315</strain>
    </source>
</reference>
<comment type="caution">
    <text evidence="2">The sequence shown here is derived from an EMBL/GenBank/DDBJ whole genome shotgun (WGS) entry which is preliminary data.</text>
</comment>
<organism evidence="2 3">
    <name type="scientific">Parabacteroides johnsonii DSM 18315</name>
    <dbReference type="NCBI Taxonomy" id="537006"/>
    <lineage>
        <taxon>Bacteria</taxon>
        <taxon>Pseudomonadati</taxon>
        <taxon>Bacteroidota</taxon>
        <taxon>Bacteroidia</taxon>
        <taxon>Bacteroidales</taxon>
        <taxon>Tannerellaceae</taxon>
        <taxon>Parabacteroides</taxon>
    </lineage>
</organism>
<dbReference type="Gene3D" id="3.40.50.720">
    <property type="entry name" value="NAD(P)-binding Rossmann-like Domain"/>
    <property type="match status" value="1"/>
</dbReference>